<evidence type="ECO:0000256" key="1">
    <source>
        <dbReference type="SAM" id="MobiDB-lite"/>
    </source>
</evidence>
<name>A0A8T1VIB4_9STRA</name>
<feature type="region of interest" description="Disordered" evidence="1">
    <location>
        <begin position="90"/>
        <end position="112"/>
    </location>
</feature>
<feature type="compositionally biased region" description="Polar residues" evidence="1">
    <location>
        <begin position="162"/>
        <end position="172"/>
    </location>
</feature>
<dbReference type="AlphaFoldDB" id="A0A8T1VIB4"/>
<feature type="region of interest" description="Disordered" evidence="1">
    <location>
        <begin position="159"/>
        <end position="182"/>
    </location>
</feature>
<sequence length="198" mass="21191">MPDPVPAFVSNQRQRGSGTKRTSRQQQSNARSTTTSQTIYRGTNTGAAPSSSGVTVDRPIYGPQLQSPARGAAQHIATYNGFVVLGPHARSPSQISNCNSSKSSTANPLADEPRNADRLATIMHLPHEVRHDPAPVMDPSDADYVTARTFAAQHVEEDPSLASYSDNESSAAQDHLHSASHVSRQNVAEFNIVSPGLH</sequence>
<feature type="compositionally biased region" description="Polar residues" evidence="1">
    <location>
        <begin position="9"/>
        <end position="54"/>
    </location>
</feature>
<keyword evidence="3" id="KW-1185">Reference proteome</keyword>
<dbReference type="Proteomes" id="UP000694044">
    <property type="component" value="Unassembled WGS sequence"/>
</dbReference>
<gene>
    <name evidence="2" type="ORF">PHYPSEUDO_006590</name>
</gene>
<feature type="compositionally biased region" description="Low complexity" evidence="1">
    <location>
        <begin position="91"/>
        <end position="107"/>
    </location>
</feature>
<feature type="region of interest" description="Disordered" evidence="1">
    <location>
        <begin position="1"/>
        <end position="67"/>
    </location>
</feature>
<proteinExistence type="predicted"/>
<evidence type="ECO:0000313" key="3">
    <source>
        <dbReference type="Proteomes" id="UP000694044"/>
    </source>
</evidence>
<reference evidence="2" key="1">
    <citation type="submission" date="2021-02" db="EMBL/GenBank/DDBJ databases">
        <authorList>
            <person name="Palmer J.M."/>
        </authorList>
    </citation>
    <scope>NUCLEOTIDE SEQUENCE</scope>
    <source>
        <strain evidence="2">SCRP734</strain>
    </source>
</reference>
<accession>A0A8T1VIB4</accession>
<protein>
    <submittedName>
        <fullName evidence="2">Uncharacterized protein</fullName>
    </submittedName>
</protein>
<comment type="caution">
    <text evidence="2">The sequence shown here is derived from an EMBL/GenBank/DDBJ whole genome shotgun (WGS) entry which is preliminary data.</text>
</comment>
<organism evidence="2 3">
    <name type="scientific">Phytophthora pseudosyringae</name>
    <dbReference type="NCBI Taxonomy" id="221518"/>
    <lineage>
        <taxon>Eukaryota</taxon>
        <taxon>Sar</taxon>
        <taxon>Stramenopiles</taxon>
        <taxon>Oomycota</taxon>
        <taxon>Peronosporomycetes</taxon>
        <taxon>Peronosporales</taxon>
        <taxon>Peronosporaceae</taxon>
        <taxon>Phytophthora</taxon>
    </lineage>
</organism>
<evidence type="ECO:0000313" key="2">
    <source>
        <dbReference type="EMBL" id="KAG7380952.1"/>
    </source>
</evidence>
<dbReference type="EMBL" id="JAGDFM010000268">
    <property type="protein sequence ID" value="KAG7380952.1"/>
    <property type="molecule type" value="Genomic_DNA"/>
</dbReference>